<feature type="binding site" evidence="15">
    <location>
        <position position="120"/>
    </location>
    <ligand>
        <name>Mg(2+)</name>
        <dbReference type="ChEBI" id="CHEBI:18420"/>
    </ligand>
</feature>
<comment type="caution">
    <text evidence="18">The sequence shown here is derived from an EMBL/GenBank/DDBJ whole genome shotgun (WGS) entry which is preliminary data.</text>
</comment>
<dbReference type="InterPro" id="IPR037237">
    <property type="entry name" value="IlvD/EDD_N"/>
</dbReference>
<dbReference type="GO" id="GO:0009099">
    <property type="term" value="P:L-valine biosynthetic process"/>
    <property type="evidence" value="ECO:0007669"/>
    <property type="project" value="UniProtKB-UniRule"/>
</dbReference>
<dbReference type="HAMAP" id="MF_00012">
    <property type="entry name" value="IlvD"/>
    <property type="match status" value="1"/>
</dbReference>
<dbReference type="RefSeq" id="WP_400194835.1">
    <property type="nucleotide sequence ID" value="NZ_CAYAYE010000014.1"/>
</dbReference>
<feature type="domain" description="Dihydroxy-acid/6-phosphogluconate dehydratase N-terminal" evidence="16">
    <location>
        <begin position="31"/>
        <end position="343"/>
    </location>
</feature>
<comment type="cofactor">
    <cofactor evidence="15">
        <name>[2Fe-2S] cluster</name>
        <dbReference type="ChEBI" id="CHEBI:190135"/>
    </cofactor>
    <text evidence="15">Binds 1 [2Fe-2S] cluster per subunit. This cluster acts as a Lewis acid cofactor.</text>
</comment>
<dbReference type="PROSITE" id="PS00886">
    <property type="entry name" value="ILVD_EDD_1"/>
    <property type="match status" value="1"/>
</dbReference>
<dbReference type="SUPFAM" id="SSF52016">
    <property type="entry name" value="LeuD/IlvD-like"/>
    <property type="match status" value="1"/>
</dbReference>
<dbReference type="PANTHER" id="PTHR43661:SF3">
    <property type="entry name" value="D-XYLONATE DEHYDRATASE YAGF-RELATED"/>
    <property type="match status" value="1"/>
</dbReference>
<evidence type="ECO:0000256" key="3">
    <source>
        <dbReference type="ARBA" id="ARBA00022605"/>
    </source>
</evidence>
<evidence type="ECO:0000256" key="15">
    <source>
        <dbReference type="HAMAP-Rule" id="MF_00012"/>
    </source>
</evidence>
<comment type="caution">
    <text evidence="15">Lacks conserved residue(s) required for the propagation of feature annotation.</text>
</comment>
<feature type="domain" description="Dihydroxy-acid/6-phosphogluconate dehydratase C-terminal" evidence="17">
    <location>
        <begin position="356"/>
        <end position="545"/>
    </location>
</feature>
<evidence type="ECO:0000313" key="18">
    <source>
        <dbReference type="EMBL" id="TQS82905.1"/>
    </source>
</evidence>
<evidence type="ECO:0000256" key="11">
    <source>
        <dbReference type="ARBA" id="ARBA00029304"/>
    </source>
</evidence>
<dbReference type="Pfam" id="PF24877">
    <property type="entry name" value="ILV_EDD_C"/>
    <property type="match status" value="1"/>
</dbReference>
<evidence type="ECO:0000313" key="19">
    <source>
        <dbReference type="Proteomes" id="UP000752814"/>
    </source>
</evidence>
<dbReference type="UniPathway" id="UPA00049">
    <property type="reaction ID" value="UER00061"/>
</dbReference>
<dbReference type="SUPFAM" id="SSF143975">
    <property type="entry name" value="IlvD/EDD N-terminal domain-like"/>
    <property type="match status" value="1"/>
</dbReference>
<dbReference type="EC" id="4.2.1.9" evidence="14 15"/>
<accession>A0A8J8TES3</accession>
<evidence type="ECO:0000256" key="9">
    <source>
        <dbReference type="ARBA" id="ARBA00023239"/>
    </source>
</evidence>
<dbReference type="InterPro" id="IPR000581">
    <property type="entry name" value="ILV_EDD_N"/>
</dbReference>
<comment type="subunit">
    <text evidence="15">Homodimer.</text>
</comment>
<evidence type="ECO:0000256" key="5">
    <source>
        <dbReference type="ARBA" id="ARBA00022723"/>
    </source>
</evidence>
<reference evidence="18" key="1">
    <citation type="submission" date="2016-03" db="EMBL/GenBank/DDBJ databases">
        <authorList>
            <person name="Borrel G."/>
            <person name="Mccann A."/>
            <person name="O'Toole P.W."/>
        </authorList>
    </citation>
    <scope>NUCLEOTIDE SEQUENCE</scope>
    <source>
        <strain evidence="18">183</strain>
    </source>
</reference>
<evidence type="ECO:0000256" key="2">
    <source>
        <dbReference type="ARBA" id="ARBA00006486"/>
    </source>
</evidence>
<dbReference type="NCBIfam" id="NF002068">
    <property type="entry name" value="PRK00911.1"/>
    <property type="match status" value="1"/>
</dbReference>
<dbReference type="PANTHER" id="PTHR43661">
    <property type="entry name" value="D-XYLONATE DEHYDRATASE"/>
    <property type="match status" value="1"/>
</dbReference>
<gene>
    <name evidence="15" type="primary">ilvD</name>
    <name evidence="18" type="ORF">A3207_02890</name>
</gene>
<evidence type="ECO:0000256" key="12">
    <source>
        <dbReference type="ARBA" id="ARBA00029436"/>
    </source>
</evidence>
<dbReference type="InterPro" id="IPR042096">
    <property type="entry name" value="Dihydro-acid_dehy_C"/>
</dbReference>
<keyword evidence="10 15" id="KW-0100">Branched-chain amino acid biosynthesis</keyword>
<feature type="binding site" evidence="15">
    <location>
        <position position="78"/>
    </location>
    <ligand>
        <name>Mg(2+)</name>
        <dbReference type="ChEBI" id="CHEBI:18420"/>
    </ligand>
</feature>
<keyword evidence="9 15" id="KW-0456">Lyase</keyword>
<comment type="function">
    <text evidence="15">Functions in the biosynthesis of branched-chain amino acids. Catalyzes the dehydration of (2R,3R)-2,3-dihydroxy-3-methylpentanoate (2,3-dihydroxy-3-methylvalerate) into 2-oxo-3-methylpentanoate (2-oxo-3-methylvalerate) and of (2R)-2,3-dihydroxy-3-methylbutanoate (2,3-dihydroxyisovalerate) into 2-oxo-3-methylbutanoate (2-oxoisovalerate), the penultimate precursor to L-isoleucine and L-valine, respectively.</text>
</comment>
<dbReference type="GO" id="GO:0004160">
    <property type="term" value="F:dihydroxy-acid dehydratase activity"/>
    <property type="evidence" value="ECO:0007669"/>
    <property type="project" value="UniProtKB-UniRule"/>
</dbReference>
<comment type="catalytic activity">
    <reaction evidence="15">
        <text>(2R,3R)-2,3-dihydroxy-3-methylpentanoate = (S)-3-methyl-2-oxopentanoate + H2O</text>
        <dbReference type="Rhea" id="RHEA:27694"/>
        <dbReference type="ChEBI" id="CHEBI:15377"/>
        <dbReference type="ChEBI" id="CHEBI:35146"/>
        <dbReference type="ChEBI" id="CHEBI:49258"/>
        <dbReference type="EC" id="4.2.1.9"/>
    </reaction>
</comment>
<comment type="cofactor">
    <cofactor evidence="1 15">
        <name>Mg(2+)</name>
        <dbReference type="ChEBI" id="CHEBI:18420"/>
    </cofactor>
</comment>
<keyword evidence="6 15" id="KW-0460">Magnesium</keyword>
<comment type="pathway">
    <text evidence="13 15">Amino-acid biosynthesis; L-isoleucine biosynthesis; L-isoleucine from 2-oxobutanoate: step 3/4.</text>
</comment>
<evidence type="ECO:0000256" key="7">
    <source>
        <dbReference type="ARBA" id="ARBA00023004"/>
    </source>
</evidence>
<proteinExistence type="inferred from homology"/>
<keyword evidence="8 15" id="KW-0411">Iron-sulfur</keyword>
<dbReference type="InterPro" id="IPR004404">
    <property type="entry name" value="DihydroxyA_deHydtase"/>
</dbReference>
<dbReference type="EMBL" id="LVVT01000014">
    <property type="protein sequence ID" value="TQS82905.1"/>
    <property type="molecule type" value="Genomic_DNA"/>
</dbReference>
<dbReference type="GO" id="GO:0009097">
    <property type="term" value="P:isoleucine biosynthetic process"/>
    <property type="evidence" value="ECO:0007669"/>
    <property type="project" value="UniProtKB-UniRule"/>
</dbReference>
<evidence type="ECO:0000256" key="13">
    <source>
        <dbReference type="ARBA" id="ARBA00029437"/>
    </source>
</evidence>
<feature type="active site" description="Proton acceptor" evidence="15">
    <location>
        <position position="465"/>
    </location>
</feature>
<feature type="binding site" evidence="15">
    <location>
        <position position="439"/>
    </location>
    <ligand>
        <name>Mg(2+)</name>
        <dbReference type="ChEBI" id="CHEBI:18420"/>
    </ligand>
</feature>
<dbReference type="UniPathway" id="UPA00047">
    <property type="reaction ID" value="UER00057"/>
</dbReference>
<dbReference type="PROSITE" id="PS00887">
    <property type="entry name" value="ILVD_EDD_2"/>
    <property type="match status" value="1"/>
</dbReference>
<keyword evidence="3 15" id="KW-0028">Amino-acid biosynthesis</keyword>
<protein>
    <recommendedName>
        <fullName evidence="14 15">Dihydroxy-acid dehydratase</fullName>
        <shortName evidence="15">DAD</shortName>
        <ecNumber evidence="14 15">4.2.1.9</ecNumber>
    </recommendedName>
</protein>
<dbReference type="FunFam" id="3.50.30.80:FF:000001">
    <property type="entry name" value="Dihydroxy-acid dehydratase"/>
    <property type="match status" value="1"/>
</dbReference>
<evidence type="ECO:0000256" key="8">
    <source>
        <dbReference type="ARBA" id="ARBA00023014"/>
    </source>
</evidence>
<feature type="modified residue" description="N6-carboxylysine" evidence="15">
    <location>
        <position position="121"/>
    </location>
</feature>
<evidence type="ECO:0000259" key="17">
    <source>
        <dbReference type="Pfam" id="PF24877"/>
    </source>
</evidence>
<comment type="catalytic activity">
    <reaction evidence="11">
        <text>(2R)-2,3-dihydroxy-3-methylbutanoate = 3-methyl-2-oxobutanoate + H2O</text>
        <dbReference type="Rhea" id="RHEA:24809"/>
        <dbReference type="ChEBI" id="CHEBI:11851"/>
        <dbReference type="ChEBI" id="CHEBI:15377"/>
        <dbReference type="ChEBI" id="CHEBI:49072"/>
        <dbReference type="EC" id="4.2.1.9"/>
    </reaction>
    <physiologicalReaction direction="left-to-right" evidence="11">
        <dbReference type="Rhea" id="RHEA:24810"/>
    </physiologicalReaction>
</comment>
<dbReference type="Gene3D" id="3.50.30.80">
    <property type="entry name" value="IlvD/EDD C-terminal domain-like"/>
    <property type="match status" value="1"/>
</dbReference>
<dbReference type="GO" id="GO:0000287">
    <property type="term" value="F:magnesium ion binding"/>
    <property type="evidence" value="ECO:0007669"/>
    <property type="project" value="UniProtKB-UniRule"/>
</dbReference>
<evidence type="ECO:0000256" key="4">
    <source>
        <dbReference type="ARBA" id="ARBA00022714"/>
    </source>
</evidence>
<dbReference type="GO" id="GO:0051537">
    <property type="term" value="F:2 iron, 2 sulfur cluster binding"/>
    <property type="evidence" value="ECO:0007669"/>
    <property type="project" value="UniProtKB-UniRule"/>
</dbReference>
<keyword evidence="7 15" id="KW-0408">Iron</keyword>
<dbReference type="Proteomes" id="UP000752814">
    <property type="component" value="Unassembled WGS sequence"/>
</dbReference>
<evidence type="ECO:0000256" key="10">
    <source>
        <dbReference type="ARBA" id="ARBA00023304"/>
    </source>
</evidence>
<dbReference type="Pfam" id="PF00920">
    <property type="entry name" value="ILVD_EDD_N"/>
    <property type="match status" value="1"/>
</dbReference>
<comment type="pathway">
    <text evidence="12 15">Amino-acid biosynthesis; L-valine biosynthesis; L-valine from pyruvate: step 3/4.</text>
</comment>
<dbReference type="GO" id="GO:0005829">
    <property type="term" value="C:cytosol"/>
    <property type="evidence" value="ECO:0007669"/>
    <property type="project" value="TreeGrafter"/>
</dbReference>
<dbReference type="NCBIfam" id="TIGR00110">
    <property type="entry name" value="ilvD"/>
    <property type="match status" value="1"/>
</dbReference>
<evidence type="ECO:0000259" key="16">
    <source>
        <dbReference type="Pfam" id="PF00920"/>
    </source>
</evidence>
<dbReference type="AlphaFoldDB" id="A0A8J8TES3"/>
<organism evidence="18 19">
    <name type="scientific">Candidatus Methanomassiliicoccus intestinalis</name>
    <dbReference type="NCBI Taxonomy" id="1406512"/>
    <lineage>
        <taxon>Archaea</taxon>
        <taxon>Methanobacteriati</taxon>
        <taxon>Thermoplasmatota</taxon>
        <taxon>Thermoplasmata</taxon>
        <taxon>Methanomassiliicoccales</taxon>
        <taxon>Methanomassiliicoccaceae</taxon>
        <taxon>Methanomassiliicoccus</taxon>
    </lineage>
</organism>
<evidence type="ECO:0000256" key="6">
    <source>
        <dbReference type="ARBA" id="ARBA00022842"/>
    </source>
</evidence>
<dbReference type="InterPro" id="IPR056740">
    <property type="entry name" value="ILV_EDD_C"/>
</dbReference>
<keyword evidence="4 15" id="KW-0001">2Fe-2S</keyword>
<dbReference type="InterPro" id="IPR020558">
    <property type="entry name" value="DiOHA_6PGluconate_deHydtase_CS"/>
</dbReference>
<comment type="similarity">
    <text evidence="2 15">Belongs to the IlvD/Edd family.</text>
</comment>
<evidence type="ECO:0000256" key="1">
    <source>
        <dbReference type="ARBA" id="ARBA00001946"/>
    </source>
</evidence>
<keyword evidence="5 15" id="KW-0479">Metal-binding</keyword>
<evidence type="ECO:0000256" key="14">
    <source>
        <dbReference type="ARBA" id="ARBA00029490"/>
    </source>
</evidence>
<sequence length="548" mass="58112">MRSDQIKSGLEKAPSRSLLRATGLTDEQMKKPFVGIANSWNEIVPGHIHLNRLVDEIKKGIVEAGGVPFVFGVPAVCDGIAMGHKGMRYSLVSRETIADCCEIMVEAHALDGWVGVTNCDKVTPGMLIAAGRMNIPTMMLTGGAMEVGVKDGKNLDLQSIFEAIGEYQAGKVDESYVTGIECAACPGEGSCSGLFTANTMACLTEVLGLSLTGCGTSLAVDDKKLKIARETGHKIVELIKKNITSHDIVDLKSFRNAIKVDMAIGGSTNTALHIPAIARSFGYSISLDEFDSISKQISHITSLRPSGPYSIRDLDNAGGVPAILYRLKDHLEDTPTVNGRSLMDIAVKSSVLDDAVIRSLDNPFHSEGGIAVLKGNLAPKGAIVKQAAVSEKMMKFKGAAIVFDSEQDAIDSITAGNVTAGSVVVIRYEGPKGAPGMPEMLSPTSLIAGMGLGDSVALITDGRFSGATRGGSIGHVSPEAFNCGPIAAVNNGDIIEINIPERKLTLCISDEELTERMKHITVLDRKPTGVLKKYRELVQDASEGAYLE</sequence>
<name>A0A8J8TES3_9ARCH</name>
<feature type="binding site" description="via carbamate group" evidence="15">
    <location>
        <position position="121"/>
    </location>
    <ligand>
        <name>Mg(2+)</name>
        <dbReference type="ChEBI" id="CHEBI:18420"/>
    </ligand>
</feature>